<sequence length="240" mass="25266">MKTSGNTILITGGSAGIGLAIAKQFAAQGNQLIITGRNLDRLAKAVAELNNVAAGQANVSAIQGDVADATDAERLVQQVKADYPQLNVLINNAGSAYAYSLDEGNTFDRASEEILINYLAIARLTDLLLPVLKQQPEAAIVNVTSIVAFAPFAGVPTYSVSKAALHTYTQLLREQLKAGPVQVYELMPPLVNTDFSQAIGGASGIPPEEVAAELLEAFRDGQLDVPVGQTKAVYQPATFV</sequence>
<name>A0A1H7LPS3_9SPHI</name>
<dbReference type="PROSITE" id="PS00061">
    <property type="entry name" value="ADH_SHORT"/>
    <property type="match status" value="1"/>
</dbReference>
<dbReference type="GO" id="GO:0016491">
    <property type="term" value="F:oxidoreductase activity"/>
    <property type="evidence" value="ECO:0007669"/>
    <property type="project" value="UniProtKB-KW"/>
</dbReference>
<dbReference type="InterPro" id="IPR036291">
    <property type="entry name" value="NAD(P)-bd_dom_sf"/>
</dbReference>
<dbReference type="InterPro" id="IPR020904">
    <property type="entry name" value="Sc_DH/Rdtase_CS"/>
</dbReference>
<dbReference type="EMBL" id="FNZR01000003">
    <property type="protein sequence ID" value="SEL00954.1"/>
    <property type="molecule type" value="Genomic_DNA"/>
</dbReference>
<dbReference type="Gene3D" id="3.40.50.720">
    <property type="entry name" value="NAD(P)-binding Rossmann-like Domain"/>
    <property type="match status" value="1"/>
</dbReference>
<proteinExistence type="inferred from homology"/>
<evidence type="ECO:0000313" key="5">
    <source>
        <dbReference type="Proteomes" id="UP000198916"/>
    </source>
</evidence>
<dbReference type="OrthoDB" id="9810734at2"/>
<protein>
    <submittedName>
        <fullName evidence="4">Uncharacterized oxidoreductase</fullName>
    </submittedName>
</protein>
<comment type="similarity">
    <text evidence="1 3">Belongs to the short-chain dehydrogenases/reductases (SDR) family.</text>
</comment>
<organism evidence="4 5">
    <name type="scientific">Parapedobacter koreensis</name>
    <dbReference type="NCBI Taxonomy" id="332977"/>
    <lineage>
        <taxon>Bacteria</taxon>
        <taxon>Pseudomonadati</taxon>
        <taxon>Bacteroidota</taxon>
        <taxon>Sphingobacteriia</taxon>
        <taxon>Sphingobacteriales</taxon>
        <taxon>Sphingobacteriaceae</taxon>
        <taxon>Parapedobacter</taxon>
    </lineage>
</organism>
<dbReference type="RefSeq" id="WP_090604696.1">
    <property type="nucleotide sequence ID" value="NZ_FNZR01000003.1"/>
</dbReference>
<evidence type="ECO:0000256" key="1">
    <source>
        <dbReference type="ARBA" id="ARBA00006484"/>
    </source>
</evidence>
<dbReference type="Pfam" id="PF00106">
    <property type="entry name" value="adh_short"/>
    <property type="match status" value="1"/>
</dbReference>
<evidence type="ECO:0000256" key="2">
    <source>
        <dbReference type="ARBA" id="ARBA00023002"/>
    </source>
</evidence>
<dbReference type="InterPro" id="IPR002347">
    <property type="entry name" value="SDR_fam"/>
</dbReference>
<evidence type="ECO:0000256" key="3">
    <source>
        <dbReference type="RuleBase" id="RU000363"/>
    </source>
</evidence>
<dbReference type="PANTHER" id="PTHR44196">
    <property type="entry name" value="DEHYDROGENASE/REDUCTASE SDR FAMILY MEMBER 7B"/>
    <property type="match status" value="1"/>
</dbReference>
<gene>
    <name evidence="4" type="ORF">SAMN05421740_103230</name>
</gene>
<dbReference type="PANTHER" id="PTHR44196:SF1">
    <property type="entry name" value="DEHYDROGENASE_REDUCTASE SDR FAMILY MEMBER 7B"/>
    <property type="match status" value="1"/>
</dbReference>
<dbReference type="SUPFAM" id="SSF51735">
    <property type="entry name" value="NAD(P)-binding Rossmann-fold domains"/>
    <property type="match status" value="1"/>
</dbReference>
<dbReference type="GO" id="GO:0016020">
    <property type="term" value="C:membrane"/>
    <property type="evidence" value="ECO:0007669"/>
    <property type="project" value="TreeGrafter"/>
</dbReference>
<dbReference type="AlphaFoldDB" id="A0A1H7LPS3"/>
<accession>A0A1H7LPS3</accession>
<evidence type="ECO:0000313" key="4">
    <source>
        <dbReference type="EMBL" id="SEL00954.1"/>
    </source>
</evidence>
<keyword evidence="5" id="KW-1185">Reference proteome</keyword>
<keyword evidence="2" id="KW-0560">Oxidoreductase</keyword>
<dbReference type="PRINTS" id="PR00081">
    <property type="entry name" value="GDHRDH"/>
</dbReference>
<dbReference type="STRING" id="332977.SAMN05421740_103230"/>
<dbReference type="Proteomes" id="UP000198916">
    <property type="component" value="Unassembled WGS sequence"/>
</dbReference>
<reference evidence="5" key="1">
    <citation type="submission" date="2016-10" db="EMBL/GenBank/DDBJ databases">
        <authorList>
            <person name="Varghese N."/>
            <person name="Submissions S."/>
        </authorList>
    </citation>
    <scope>NUCLEOTIDE SEQUENCE [LARGE SCALE GENOMIC DNA]</scope>
    <source>
        <strain evidence="5">Jip14</strain>
    </source>
</reference>
<dbReference type="PRINTS" id="PR00080">
    <property type="entry name" value="SDRFAMILY"/>
</dbReference>